<reference evidence="2 3" key="1">
    <citation type="submission" date="2017-06" db="EMBL/GenBank/DDBJ databases">
        <authorList>
            <person name="Kim H.J."/>
            <person name="Triplett B.A."/>
        </authorList>
    </citation>
    <scope>NUCLEOTIDE SEQUENCE [LARGE SCALE GENOMIC DNA]</scope>
    <source>
        <strain evidence="2 3">DSM 29052</strain>
    </source>
</reference>
<dbReference type="AlphaFoldDB" id="A0A238XTI5"/>
<dbReference type="EMBL" id="FZNN01000013">
    <property type="protein sequence ID" value="SNR62366.1"/>
    <property type="molecule type" value="Genomic_DNA"/>
</dbReference>
<protein>
    <submittedName>
        <fullName evidence="2">Uncharacterized protein</fullName>
    </submittedName>
</protein>
<dbReference type="Proteomes" id="UP000198417">
    <property type="component" value="Unassembled WGS sequence"/>
</dbReference>
<organism evidence="2 3">
    <name type="scientific">Puniceibacterium sediminis</name>
    <dbReference type="NCBI Taxonomy" id="1608407"/>
    <lineage>
        <taxon>Bacteria</taxon>
        <taxon>Pseudomonadati</taxon>
        <taxon>Pseudomonadota</taxon>
        <taxon>Alphaproteobacteria</taxon>
        <taxon>Rhodobacterales</taxon>
        <taxon>Paracoccaceae</taxon>
        <taxon>Puniceibacterium</taxon>
    </lineage>
</organism>
<evidence type="ECO:0000313" key="2">
    <source>
        <dbReference type="EMBL" id="SNR62366.1"/>
    </source>
</evidence>
<sequence length="152" mass="16695">MTLGRREQRFVHRVVVLITVAVVMGIGVVVVKESGEIRKLIEPSFARDLLLLFAPLAGLAMTGYTLASKTFSSGGLLAEFVALVGSYSLFMAVALPSFFKRELASGEACRFWQLSCEETLSVRDNRITLLFVILALILVSVALYRARVIRAV</sequence>
<dbReference type="RefSeq" id="WP_089271563.1">
    <property type="nucleotide sequence ID" value="NZ_FZNN01000013.1"/>
</dbReference>
<feature type="transmembrane region" description="Helical" evidence="1">
    <location>
        <begin position="74"/>
        <end position="95"/>
    </location>
</feature>
<name>A0A238XTI5_9RHOB</name>
<gene>
    <name evidence="2" type="ORF">SAMN06265370_11328</name>
</gene>
<keyword evidence="1" id="KW-1133">Transmembrane helix</keyword>
<keyword evidence="1" id="KW-0472">Membrane</keyword>
<evidence type="ECO:0000256" key="1">
    <source>
        <dbReference type="SAM" id="Phobius"/>
    </source>
</evidence>
<keyword evidence="3" id="KW-1185">Reference proteome</keyword>
<accession>A0A238XTI5</accession>
<feature type="transmembrane region" description="Helical" evidence="1">
    <location>
        <begin position="127"/>
        <end position="146"/>
    </location>
</feature>
<feature type="transmembrane region" description="Helical" evidence="1">
    <location>
        <begin position="50"/>
        <end position="67"/>
    </location>
</feature>
<proteinExistence type="predicted"/>
<keyword evidence="1" id="KW-0812">Transmembrane</keyword>
<evidence type="ECO:0000313" key="3">
    <source>
        <dbReference type="Proteomes" id="UP000198417"/>
    </source>
</evidence>
<feature type="transmembrane region" description="Helical" evidence="1">
    <location>
        <begin position="12"/>
        <end position="30"/>
    </location>
</feature>